<dbReference type="AlphaFoldDB" id="A0A135T608"/>
<dbReference type="NCBIfam" id="TIGR02118">
    <property type="entry name" value="EthD family reductase"/>
    <property type="match status" value="1"/>
</dbReference>
<evidence type="ECO:0000259" key="2">
    <source>
        <dbReference type="Pfam" id="PF07110"/>
    </source>
</evidence>
<dbReference type="InterPro" id="IPR011008">
    <property type="entry name" value="Dimeric_a/b-barrel"/>
</dbReference>
<protein>
    <submittedName>
        <fullName evidence="3">Ethyl tert-butyl ether degradation EthD</fullName>
    </submittedName>
</protein>
<organism evidence="3 4">
    <name type="scientific">Colletotrichum nymphaeae SA-01</name>
    <dbReference type="NCBI Taxonomy" id="1460502"/>
    <lineage>
        <taxon>Eukaryota</taxon>
        <taxon>Fungi</taxon>
        <taxon>Dikarya</taxon>
        <taxon>Ascomycota</taxon>
        <taxon>Pezizomycotina</taxon>
        <taxon>Sordariomycetes</taxon>
        <taxon>Hypocreomycetidae</taxon>
        <taxon>Glomerellales</taxon>
        <taxon>Glomerellaceae</taxon>
        <taxon>Colletotrichum</taxon>
        <taxon>Colletotrichum acutatum species complex</taxon>
    </lineage>
</organism>
<accession>A0A135T608</accession>
<dbReference type="EMBL" id="JEMN01001226">
    <property type="protein sequence ID" value="KXH43579.1"/>
    <property type="molecule type" value="Genomic_DNA"/>
</dbReference>
<dbReference type="SUPFAM" id="SSF54909">
    <property type="entry name" value="Dimeric alpha+beta barrel"/>
    <property type="match status" value="1"/>
</dbReference>
<dbReference type="GO" id="GO:0016491">
    <property type="term" value="F:oxidoreductase activity"/>
    <property type="evidence" value="ECO:0007669"/>
    <property type="project" value="InterPro"/>
</dbReference>
<evidence type="ECO:0000313" key="3">
    <source>
        <dbReference type="EMBL" id="KXH43579.1"/>
    </source>
</evidence>
<dbReference type="PANTHER" id="PTHR40260:SF2">
    <property type="entry name" value="BLR8190 PROTEIN"/>
    <property type="match status" value="1"/>
</dbReference>
<evidence type="ECO:0000313" key="4">
    <source>
        <dbReference type="Proteomes" id="UP000070054"/>
    </source>
</evidence>
<dbReference type="Pfam" id="PF07110">
    <property type="entry name" value="EthD"/>
    <property type="match status" value="1"/>
</dbReference>
<dbReference type="Gene3D" id="3.30.70.100">
    <property type="match status" value="1"/>
</dbReference>
<proteinExistence type="inferred from homology"/>
<name>A0A135T608_9PEZI</name>
<gene>
    <name evidence="3" type="ORF">CNYM01_02718</name>
</gene>
<sequence>MTVTITVVFPNDPDAEYDINYYTTKHMPLIQEQWRKYGVTSWSVTKFQPGADGTPPLYAFGSTVTWDSLQQIKAAFAGPEAGGIMGDVPNFSNKQPIFLTGEVLA</sequence>
<feature type="domain" description="EthD" evidence="2">
    <location>
        <begin position="19"/>
        <end position="94"/>
    </location>
</feature>
<keyword evidence="4" id="KW-1185">Reference proteome</keyword>
<dbReference type="PANTHER" id="PTHR40260">
    <property type="entry name" value="BLR8190 PROTEIN"/>
    <property type="match status" value="1"/>
</dbReference>
<reference evidence="3 4" key="1">
    <citation type="submission" date="2014-02" db="EMBL/GenBank/DDBJ databases">
        <title>The genome sequence of Colletotrichum nymphaeae SA-01.</title>
        <authorList>
            <person name="Baroncelli R."/>
            <person name="Thon M.R."/>
        </authorList>
    </citation>
    <scope>NUCLEOTIDE SEQUENCE [LARGE SCALE GENOMIC DNA]</scope>
    <source>
        <strain evidence="3 4">SA-01</strain>
    </source>
</reference>
<comment type="caution">
    <text evidence="3">The sequence shown here is derived from an EMBL/GenBank/DDBJ whole genome shotgun (WGS) entry which is preliminary data.</text>
</comment>
<dbReference type="OrthoDB" id="4892971at2759"/>
<dbReference type="Proteomes" id="UP000070054">
    <property type="component" value="Unassembled WGS sequence"/>
</dbReference>
<comment type="similarity">
    <text evidence="1">Belongs to the tpcK family.</text>
</comment>
<dbReference type="InterPro" id="IPR009799">
    <property type="entry name" value="EthD_dom"/>
</dbReference>
<evidence type="ECO:0000256" key="1">
    <source>
        <dbReference type="ARBA" id="ARBA00005986"/>
    </source>
</evidence>